<name>A0A9P5HL24_9HYPO</name>
<dbReference type="GO" id="GO:0008270">
    <property type="term" value="F:zinc ion binding"/>
    <property type="evidence" value="ECO:0007669"/>
    <property type="project" value="InterPro"/>
</dbReference>
<evidence type="ECO:0000313" key="5">
    <source>
        <dbReference type="Proteomes" id="UP000722485"/>
    </source>
</evidence>
<dbReference type="EMBL" id="JAANBB010000001">
    <property type="protein sequence ID" value="KAF7558251.1"/>
    <property type="molecule type" value="Genomic_DNA"/>
</dbReference>
<keyword evidence="2" id="KW-0539">Nucleus</keyword>
<evidence type="ECO:0000313" key="4">
    <source>
        <dbReference type="EMBL" id="KAF7558251.1"/>
    </source>
</evidence>
<dbReference type="GO" id="GO:0005634">
    <property type="term" value="C:nucleus"/>
    <property type="evidence" value="ECO:0007669"/>
    <property type="project" value="UniProtKB-SubCell"/>
</dbReference>
<gene>
    <name evidence="4" type="ORF">G7Z17_g175</name>
</gene>
<evidence type="ECO:0000256" key="2">
    <source>
        <dbReference type="ARBA" id="ARBA00023242"/>
    </source>
</evidence>
<dbReference type="InterPro" id="IPR050613">
    <property type="entry name" value="Sec_Metabolite_Reg"/>
</dbReference>
<feature type="domain" description="Xylanolytic transcriptional activator regulatory" evidence="3">
    <location>
        <begin position="15"/>
        <end position="148"/>
    </location>
</feature>
<dbReference type="PANTHER" id="PTHR31001">
    <property type="entry name" value="UNCHARACTERIZED TRANSCRIPTIONAL REGULATORY PROTEIN"/>
    <property type="match status" value="1"/>
</dbReference>
<dbReference type="Pfam" id="PF04082">
    <property type="entry name" value="Fungal_trans"/>
    <property type="match status" value="1"/>
</dbReference>
<organism evidence="4 5">
    <name type="scientific">Cylindrodendrum hubeiense</name>
    <dbReference type="NCBI Taxonomy" id="595255"/>
    <lineage>
        <taxon>Eukaryota</taxon>
        <taxon>Fungi</taxon>
        <taxon>Dikarya</taxon>
        <taxon>Ascomycota</taxon>
        <taxon>Pezizomycotina</taxon>
        <taxon>Sordariomycetes</taxon>
        <taxon>Hypocreomycetidae</taxon>
        <taxon>Hypocreales</taxon>
        <taxon>Nectriaceae</taxon>
        <taxon>Cylindrodendrum</taxon>
    </lineage>
</organism>
<reference evidence="4" key="1">
    <citation type="submission" date="2020-03" db="EMBL/GenBank/DDBJ databases">
        <title>Draft Genome Sequence of Cylindrodendrum hubeiense.</title>
        <authorList>
            <person name="Buettner E."/>
            <person name="Kellner H."/>
        </authorList>
    </citation>
    <scope>NUCLEOTIDE SEQUENCE</scope>
    <source>
        <strain evidence="4">IHI 201604</strain>
    </source>
</reference>
<dbReference type="OrthoDB" id="2406834at2759"/>
<protein>
    <recommendedName>
        <fullName evidence="3">Xylanolytic transcriptional activator regulatory domain-containing protein</fullName>
    </recommendedName>
</protein>
<proteinExistence type="predicted"/>
<keyword evidence="5" id="KW-1185">Reference proteome</keyword>
<dbReference type="CDD" id="cd12148">
    <property type="entry name" value="fungal_TF_MHR"/>
    <property type="match status" value="1"/>
</dbReference>
<dbReference type="PANTHER" id="PTHR31001:SF40">
    <property type="entry name" value="ZN(II)2CYS6 TRANSCRIPTION FACTOR (EUROFUNG)"/>
    <property type="match status" value="1"/>
</dbReference>
<comment type="caution">
    <text evidence="4">The sequence shown here is derived from an EMBL/GenBank/DDBJ whole genome shotgun (WGS) entry which is preliminary data.</text>
</comment>
<sequence length="333" mass="37790">MKCLEADHYLWRHNLNTLQTLVVLIYGINHTHGQSWALLGTTRNIALSLGCHVDPDAFGLDLVVAEERRRCWAALNMLYTIQNTTLGNLESVHTQSNVKPPLDVNDDQLISGSDILDSPRTGPSQMSYLLLKFGLYEICGRICNSIFGPETRPTFDTILMLDAEIVAQQDNLNYKYLFDTADSSLTDPHSVHLNILFGYSHQLTLLLHRPVLMNQFTGDASTQYTSENIMTSRGKCIESSRALLGIHRMLHEDEVYRPYRWYNRGLGSFHAFHAVVFLAYIYGTSMDLDSTALELLRREIYDALAVFEQIEHCGLSRICEKATPILKNLLYVS</sequence>
<dbReference type="GO" id="GO:0003677">
    <property type="term" value="F:DNA binding"/>
    <property type="evidence" value="ECO:0007669"/>
    <property type="project" value="InterPro"/>
</dbReference>
<accession>A0A9P5HL24</accession>
<evidence type="ECO:0000259" key="3">
    <source>
        <dbReference type="Pfam" id="PF04082"/>
    </source>
</evidence>
<dbReference type="GO" id="GO:0006351">
    <property type="term" value="P:DNA-templated transcription"/>
    <property type="evidence" value="ECO:0007669"/>
    <property type="project" value="InterPro"/>
</dbReference>
<dbReference type="AlphaFoldDB" id="A0A9P5HL24"/>
<dbReference type="InterPro" id="IPR007219">
    <property type="entry name" value="XnlR_reg_dom"/>
</dbReference>
<evidence type="ECO:0000256" key="1">
    <source>
        <dbReference type="ARBA" id="ARBA00004123"/>
    </source>
</evidence>
<comment type="subcellular location">
    <subcellularLocation>
        <location evidence="1">Nucleus</location>
    </subcellularLocation>
</comment>
<dbReference type="Proteomes" id="UP000722485">
    <property type="component" value="Unassembled WGS sequence"/>
</dbReference>